<keyword evidence="15" id="KW-1133">Transmembrane helix</keyword>
<comment type="similarity">
    <text evidence="9">Belongs to the glycosyltransferase 8 family. Glycogenin subfamily.</text>
</comment>
<feature type="compositionally biased region" description="Polar residues" evidence="14">
    <location>
        <begin position="1076"/>
        <end position="1095"/>
    </location>
</feature>
<dbReference type="EC" id="2.4.1.186" evidence="10"/>
<dbReference type="InterPro" id="IPR000639">
    <property type="entry name" value="Epox_hydrolase-like"/>
</dbReference>
<feature type="compositionally biased region" description="Basic and acidic residues" evidence="14">
    <location>
        <begin position="945"/>
        <end position="955"/>
    </location>
</feature>
<proteinExistence type="inferred from homology"/>
<dbReference type="GO" id="GO:0008466">
    <property type="term" value="F:glycogenin glucosyltransferase activity"/>
    <property type="evidence" value="ECO:0007669"/>
    <property type="project" value="UniProtKB-EC"/>
</dbReference>
<evidence type="ECO:0000256" key="12">
    <source>
        <dbReference type="ARBA" id="ARBA00052293"/>
    </source>
</evidence>
<keyword evidence="18" id="KW-1185">Reference proteome</keyword>
<evidence type="ECO:0000256" key="7">
    <source>
        <dbReference type="ARBA" id="ARBA00023180"/>
    </source>
</evidence>
<feature type="transmembrane region" description="Helical" evidence="15">
    <location>
        <begin position="13"/>
        <end position="33"/>
    </location>
</feature>
<feature type="region of interest" description="Disordered" evidence="14">
    <location>
        <begin position="864"/>
        <end position="899"/>
    </location>
</feature>
<name>A0A167YH64_9EURO</name>
<evidence type="ECO:0000256" key="6">
    <source>
        <dbReference type="ARBA" id="ARBA00023056"/>
    </source>
</evidence>
<keyword evidence="7" id="KW-0325">Glycoprotein</keyword>
<dbReference type="SUPFAM" id="SSF53474">
    <property type="entry name" value="alpha/beta-Hydrolases"/>
    <property type="match status" value="1"/>
</dbReference>
<keyword evidence="8" id="KW-0464">Manganese</keyword>
<dbReference type="CDD" id="cd02537">
    <property type="entry name" value="GT8_Glycogenin"/>
    <property type="match status" value="1"/>
</dbReference>
<evidence type="ECO:0000256" key="10">
    <source>
        <dbReference type="ARBA" id="ARBA00038934"/>
    </source>
</evidence>
<dbReference type="GO" id="GO:0005737">
    <property type="term" value="C:cytoplasm"/>
    <property type="evidence" value="ECO:0007669"/>
    <property type="project" value="UniProtKB-SubCell"/>
</dbReference>
<feature type="region of interest" description="Disordered" evidence="14">
    <location>
        <begin position="1141"/>
        <end position="1198"/>
    </location>
</feature>
<dbReference type="OrthoDB" id="2014201at2759"/>
<dbReference type="Proteomes" id="UP000242877">
    <property type="component" value="Unassembled WGS sequence"/>
</dbReference>
<evidence type="ECO:0000256" key="4">
    <source>
        <dbReference type="ARBA" id="ARBA00022679"/>
    </source>
</evidence>
<dbReference type="InterPro" id="IPR029058">
    <property type="entry name" value="AB_hydrolase_fold"/>
</dbReference>
<feature type="compositionally biased region" description="Low complexity" evidence="14">
    <location>
        <begin position="1045"/>
        <end position="1056"/>
    </location>
</feature>
<evidence type="ECO:0000256" key="13">
    <source>
        <dbReference type="ARBA" id="ARBA00057883"/>
    </source>
</evidence>
<feature type="compositionally biased region" description="Basic and acidic residues" evidence="14">
    <location>
        <begin position="1225"/>
        <end position="1235"/>
    </location>
</feature>
<feature type="compositionally biased region" description="Polar residues" evidence="14">
    <location>
        <begin position="877"/>
        <end position="892"/>
    </location>
</feature>
<gene>
    <name evidence="17" type="ORF">AAP_03506</name>
</gene>
<keyword evidence="4 17" id="KW-0808">Transferase</keyword>
<protein>
    <recommendedName>
        <fullName evidence="10">glycogenin glucosyltransferase</fullName>
        <ecNumber evidence="10">2.4.1.186</ecNumber>
    </recommendedName>
</protein>
<evidence type="ECO:0000256" key="14">
    <source>
        <dbReference type="SAM" id="MobiDB-lite"/>
    </source>
</evidence>
<feature type="compositionally biased region" description="Polar residues" evidence="14">
    <location>
        <begin position="691"/>
        <end position="715"/>
    </location>
</feature>
<keyword evidence="15" id="KW-0812">Transmembrane</keyword>
<feature type="region of interest" description="Disordered" evidence="14">
    <location>
        <begin position="685"/>
        <end position="799"/>
    </location>
</feature>
<comment type="catalytic activity">
    <reaction evidence="12">
        <text>L-tyrosyl-[glycogenin] + UDP-alpha-D-glucose = alpha-D-glucosyl-L-tyrosyl-[glycogenin] + UDP + H(+)</text>
        <dbReference type="Rhea" id="RHEA:23360"/>
        <dbReference type="Rhea" id="RHEA-COMP:14604"/>
        <dbReference type="Rhea" id="RHEA-COMP:14605"/>
        <dbReference type="ChEBI" id="CHEBI:15378"/>
        <dbReference type="ChEBI" id="CHEBI:46858"/>
        <dbReference type="ChEBI" id="CHEBI:58223"/>
        <dbReference type="ChEBI" id="CHEBI:58885"/>
        <dbReference type="ChEBI" id="CHEBI:140573"/>
        <dbReference type="EC" id="2.4.1.186"/>
    </reaction>
</comment>
<feature type="compositionally biased region" description="Basic and acidic residues" evidence="14">
    <location>
        <begin position="742"/>
        <end position="760"/>
    </location>
</feature>
<dbReference type="GO" id="GO:0046872">
    <property type="term" value="F:metal ion binding"/>
    <property type="evidence" value="ECO:0007669"/>
    <property type="project" value="UniProtKB-KW"/>
</dbReference>
<sequence length="1253" mass="141268">MAVPLYAADAIEYGILCVYCVYVWLFYIATGVYSKAVFAKATQEEEKELHLARDQFWNLSKKWQGFSHEFLTLKDGVRMHYVTNATPEMIASNRPVVIFFHGFPDSWAVWRHIITAAPLKEGCIIVAPDLPGYGGSDSLPEYGAANLLGHVASFVIDVRKRYERPDGQDRRRSIIVAHDWGSAIAFRLASEAPQLADRFIIANGPMNSCTLNNFREDKAKALSYLKRFRVLAAIKAAKPVLLQILMSHYIVLFQSPIPFLRIFSTIGNYAWIRGCHKHVSGLQDGISTAELQEFMAATLGPELKETPIATETGEKYSASVIQRGTDFALLHPMRYYREGAFTQVWEKSHELKASLDQLRSSQLKDDEITRLGPLRAKTTVLWGMYDLALSEDICLRNLDKYLIPDSYIVELPHSGHGTPVEAESRVVVTKVIEWAIGGEEDDVGKAISSVYPDARAMVLAHSLRDNGSSAKLAALVTADTVSLQAIDELKTVYDDIIPIRRIVNHCPDNLFLMGRPDLYAMFSKVELWRQLQYKQLVYIDADAIALRAPDELLEMETSFAAAPDVGWPDCFNSGMMVLRPNLDDYNAMMEMAESGTSFDGADQGLLNMHFKNWDRLSFTLNCTPSAHYQYVPAFRHFQNDISIVHFIGSRKPWQLPRDGGISGTPYQELLGHWWTVYDRHYRPKSQEELSRTQQNPQSNHTEPVSEFVESTSVKETPQMVASKERADKKQSAPSTAPPPYEQHQEDRKVISTDKHVEHPFSARPTGGHNEEDWIDDPQGTHHDSTPANGPEGEPSHPYQIVEGYHPVDATDEDDTSCDVEDLYTEECRLEDPEYQEETPTPAAYEEPPPLSIVPQYVYGEQHVRIPQVKRRPPAIKSMNQRQQGAAGTTRSASGRGRLSFQEGIQDQPKRFMKQRAFSPHPLASRNRRVDNDARAIEQKTQTPAPREEVGRHEEQLPPWYPPKPKFMPPMSEWNPTREPPPKRSHPEAPNLSFANYTMSKDTQLYQAPKQYFDPKPEAKKMLQKQAPRASDRYELEDDTKRTGTTDEPTTQTTETPKPVFPWEQYEKHRASRVFSPVTSATMTPSESTTPATSFASRDGARPSSASSSKQFSTGDIWQCFSRQSAWDDVPEIQDYIESLQRPRTGSIDGGSSQAIYASSSNSRRGSAMAPGLGLGRKTQLPEAAGVPRQAEWNPRERLERLRRHQLTFLVNNAYGSRPAPAGYDGRGRHQDRSTGERSQGQEASTTPRPGPRR</sequence>
<dbReference type="InterPro" id="IPR002495">
    <property type="entry name" value="Glyco_trans_8"/>
</dbReference>
<evidence type="ECO:0000256" key="8">
    <source>
        <dbReference type="ARBA" id="ARBA00023211"/>
    </source>
</evidence>
<dbReference type="Gene3D" id="3.40.50.1820">
    <property type="entry name" value="alpha/beta hydrolase"/>
    <property type="match status" value="1"/>
</dbReference>
<dbReference type="InterPro" id="IPR029044">
    <property type="entry name" value="Nucleotide-diphossugar_trans"/>
</dbReference>
<feature type="compositionally biased region" description="Polar residues" evidence="14">
    <location>
        <begin position="992"/>
        <end position="1005"/>
    </location>
</feature>
<dbReference type="Pfam" id="PF00561">
    <property type="entry name" value="Abhydrolase_1"/>
    <property type="match status" value="1"/>
</dbReference>
<feature type="domain" description="AB hydrolase-1" evidence="16">
    <location>
        <begin position="95"/>
        <end position="225"/>
    </location>
</feature>
<evidence type="ECO:0000256" key="9">
    <source>
        <dbReference type="ARBA" id="ARBA00038162"/>
    </source>
</evidence>
<comment type="function">
    <text evidence="13">Self-glucosylating initiator of glycogen synthesis. It catalyzes the formation of a short alpha (1,4)-glucosyl chain covalently attached via a glucose 1-O-tyrosyl linkage to internal tyrosine residues and these chains act as primers for the elongation reaction catalyzed by glycogen synthase.</text>
</comment>
<feature type="transmembrane region" description="Helical" evidence="15">
    <location>
        <begin position="230"/>
        <end position="251"/>
    </location>
</feature>
<dbReference type="Gene3D" id="3.90.550.10">
    <property type="entry name" value="Spore Coat Polysaccharide Biosynthesis Protein SpsA, Chain A"/>
    <property type="match status" value="1"/>
</dbReference>
<organism evidence="17 18">
    <name type="scientific">Ascosphaera apis ARSEF 7405</name>
    <dbReference type="NCBI Taxonomy" id="392613"/>
    <lineage>
        <taxon>Eukaryota</taxon>
        <taxon>Fungi</taxon>
        <taxon>Dikarya</taxon>
        <taxon>Ascomycota</taxon>
        <taxon>Pezizomycotina</taxon>
        <taxon>Eurotiomycetes</taxon>
        <taxon>Eurotiomycetidae</taxon>
        <taxon>Onygenales</taxon>
        <taxon>Ascosphaeraceae</taxon>
        <taxon>Ascosphaera</taxon>
    </lineage>
</organism>
<feature type="compositionally biased region" description="Polar residues" evidence="14">
    <location>
        <begin position="1236"/>
        <end position="1247"/>
    </location>
</feature>
<feature type="compositionally biased region" description="Pro residues" evidence="14">
    <location>
        <begin position="958"/>
        <end position="967"/>
    </location>
</feature>
<feature type="region of interest" description="Disordered" evidence="14">
    <location>
        <begin position="1210"/>
        <end position="1253"/>
    </location>
</feature>
<evidence type="ECO:0000313" key="18">
    <source>
        <dbReference type="Proteomes" id="UP000242877"/>
    </source>
</evidence>
<comment type="caution">
    <text evidence="17">The sequence shown here is derived from an EMBL/GenBank/DDBJ whole genome shotgun (WGS) entry which is preliminary data.</text>
</comment>
<evidence type="ECO:0000256" key="2">
    <source>
        <dbReference type="ARBA" id="ARBA00004496"/>
    </source>
</evidence>
<accession>A0A167YH64</accession>
<comment type="cofactor">
    <cofactor evidence="1">
        <name>Mn(2+)</name>
        <dbReference type="ChEBI" id="CHEBI:29035"/>
    </cofactor>
</comment>
<feature type="region of interest" description="Disordered" evidence="14">
    <location>
        <begin position="916"/>
        <end position="1112"/>
    </location>
</feature>
<keyword evidence="15" id="KW-0472">Membrane</keyword>
<comment type="catalytic activity">
    <reaction evidence="11">
        <text>[1,4-alpha-D-glucosyl](n)-L-tyrosyl-[glycogenin] + UDP-alpha-D-glucose = [1,4-alpha-D-glucosyl](n+1)-L-tyrosyl-[glycogenin] + UDP + H(+)</text>
        <dbReference type="Rhea" id="RHEA:56560"/>
        <dbReference type="Rhea" id="RHEA-COMP:14606"/>
        <dbReference type="Rhea" id="RHEA-COMP:14607"/>
        <dbReference type="ChEBI" id="CHEBI:15378"/>
        <dbReference type="ChEBI" id="CHEBI:58223"/>
        <dbReference type="ChEBI" id="CHEBI:58885"/>
        <dbReference type="ChEBI" id="CHEBI:140574"/>
        <dbReference type="EC" id="2.4.1.186"/>
    </reaction>
</comment>
<keyword evidence="6" id="KW-0320">Glycogen biosynthesis</keyword>
<feature type="compositionally biased region" description="Basic and acidic residues" evidence="14">
    <location>
        <begin position="1029"/>
        <end position="1044"/>
    </location>
</feature>
<evidence type="ECO:0000259" key="16">
    <source>
        <dbReference type="Pfam" id="PF00561"/>
    </source>
</evidence>
<evidence type="ECO:0000256" key="15">
    <source>
        <dbReference type="SAM" id="Phobius"/>
    </source>
</evidence>
<feature type="compositionally biased region" description="Polar residues" evidence="14">
    <location>
        <begin position="1103"/>
        <end position="1112"/>
    </location>
</feature>
<dbReference type="AlphaFoldDB" id="A0A167YH64"/>
<dbReference type="FunFam" id="3.90.550.10:FF:000092">
    <property type="entry name" value="Glycogenin 2"/>
    <property type="match status" value="1"/>
</dbReference>
<dbReference type="VEuPathDB" id="FungiDB:AAP_03506"/>
<evidence type="ECO:0000313" key="17">
    <source>
        <dbReference type="EMBL" id="KZZ91336.1"/>
    </source>
</evidence>
<dbReference type="SUPFAM" id="SSF53448">
    <property type="entry name" value="Nucleotide-diphospho-sugar transferases"/>
    <property type="match status" value="1"/>
</dbReference>
<comment type="subcellular location">
    <subcellularLocation>
        <location evidence="2">Cytoplasm</location>
    </subcellularLocation>
</comment>
<evidence type="ECO:0000256" key="3">
    <source>
        <dbReference type="ARBA" id="ARBA00022490"/>
    </source>
</evidence>
<keyword evidence="5" id="KW-0479">Metal-binding</keyword>
<evidence type="ECO:0000256" key="11">
    <source>
        <dbReference type="ARBA" id="ARBA00050886"/>
    </source>
</evidence>
<dbReference type="Pfam" id="PF01501">
    <property type="entry name" value="Glyco_transf_8"/>
    <property type="match status" value="1"/>
</dbReference>
<dbReference type="EMBL" id="AZGZ01000014">
    <property type="protein sequence ID" value="KZZ91336.1"/>
    <property type="molecule type" value="Genomic_DNA"/>
</dbReference>
<dbReference type="PRINTS" id="PR00412">
    <property type="entry name" value="EPOXHYDRLASE"/>
</dbReference>
<reference evidence="17 18" key="1">
    <citation type="journal article" date="2016" name="Genome Biol. Evol.">
        <title>Divergent and convergent evolution of fungal pathogenicity.</title>
        <authorList>
            <person name="Shang Y."/>
            <person name="Xiao G."/>
            <person name="Zheng P."/>
            <person name="Cen K."/>
            <person name="Zhan S."/>
            <person name="Wang C."/>
        </authorList>
    </citation>
    <scope>NUCLEOTIDE SEQUENCE [LARGE SCALE GENOMIC DNA]</scope>
    <source>
        <strain evidence="17 18">ARSEF 7405</strain>
    </source>
</reference>
<dbReference type="InterPro" id="IPR050587">
    <property type="entry name" value="GNT1/Glycosyltrans_8"/>
</dbReference>
<dbReference type="PANTHER" id="PTHR11183">
    <property type="entry name" value="GLYCOGENIN SUBFAMILY MEMBER"/>
    <property type="match status" value="1"/>
</dbReference>
<dbReference type="InterPro" id="IPR000073">
    <property type="entry name" value="AB_hydrolase_1"/>
</dbReference>
<keyword evidence="3" id="KW-0963">Cytoplasm</keyword>
<evidence type="ECO:0000256" key="5">
    <source>
        <dbReference type="ARBA" id="ARBA00022723"/>
    </source>
</evidence>
<feature type="compositionally biased region" description="Low complexity" evidence="14">
    <location>
        <begin position="1151"/>
        <end position="1162"/>
    </location>
</feature>
<dbReference type="GO" id="GO:0005978">
    <property type="term" value="P:glycogen biosynthetic process"/>
    <property type="evidence" value="ECO:0007669"/>
    <property type="project" value="UniProtKB-KW"/>
</dbReference>
<feature type="region of interest" description="Disordered" evidence="14">
    <location>
        <begin position="825"/>
        <end position="849"/>
    </location>
</feature>
<evidence type="ECO:0000256" key="1">
    <source>
        <dbReference type="ARBA" id="ARBA00001936"/>
    </source>
</evidence>
<feature type="compositionally biased region" description="Basic and acidic residues" evidence="14">
    <location>
        <begin position="927"/>
        <end position="937"/>
    </location>
</feature>